<dbReference type="EMBL" id="VIKT02000010">
    <property type="protein sequence ID" value="NHF63066.1"/>
    <property type="molecule type" value="Genomic_DNA"/>
</dbReference>
<name>A0A9E5JQ37_9MICO</name>
<comment type="caution">
    <text evidence="1">The sequence shown here is derived from an EMBL/GenBank/DDBJ whole genome shotgun (WGS) entry which is preliminary data.</text>
</comment>
<gene>
    <name evidence="1" type="ORF">FK219_007410</name>
</gene>
<evidence type="ECO:0000313" key="2">
    <source>
        <dbReference type="Proteomes" id="UP000818266"/>
    </source>
</evidence>
<dbReference type="RefSeq" id="WP_152583555.1">
    <property type="nucleotide sequence ID" value="NZ_JAVJPO010000010.1"/>
</dbReference>
<dbReference type="OrthoDB" id="5080267at2"/>
<reference evidence="1 2" key="1">
    <citation type="submission" date="2020-03" db="EMBL/GenBank/DDBJ databases">
        <title>Chryseoglobus sp. isolated from a deep-sea seamount.</title>
        <authorList>
            <person name="Zhang D.-C."/>
        </authorList>
    </citation>
    <scope>NUCLEOTIDE SEQUENCE [LARGE SCALE GENOMIC DNA]</scope>
    <source>
        <strain evidence="1 2">KN1116</strain>
    </source>
</reference>
<accession>A0A9E5JQ37</accession>
<keyword evidence="2" id="KW-1185">Reference proteome</keyword>
<evidence type="ECO:0000313" key="1">
    <source>
        <dbReference type="EMBL" id="NHF63066.1"/>
    </source>
</evidence>
<protein>
    <submittedName>
        <fullName evidence="1">Uncharacterized protein</fullName>
    </submittedName>
</protein>
<organism evidence="1 2">
    <name type="scientific">Microcella pacifica</name>
    <dbReference type="NCBI Taxonomy" id="2591847"/>
    <lineage>
        <taxon>Bacteria</taxon>
        <taxon>Bacillati</taxon>
        <taxon>Actinomycetota</taxon>
        <taxon>Actinomycetes</taxon>
        <taxon>Micrococcales</taxon>
        <taxon>Microbacteriaceae</taxon>
        <taxon>Microcella</taxon>
    </lineage>
</organism>
<dbReference type="Proteomes" id="UP000818266">
    <property type="component" value="Unassembled WGS sequence"/>
</dbReference>
<dbReference type="AlphaFoldDB" id="A0A9E5JQ37"/>
<proteinExistence type="predicted"/>
<sequence length="81" mass="8959">MTTITDKRESTTTARTPLVQWKVVPHSPALVLIGYCGEEPSAIIERDNGQRYRLVSCRGAELGSFETISDAQASFEESLRS</sequence>